<keyword evidence="14" id="KW-0238">DNA-binding</keyword>
<keyword evidence="26" id="KW-1185">Reference proteome</keyword>
<dbReference type="Proteomes" id="UP000466442">
    <property type="component" value="Unassembled WGS sequence"/>
</dbReference>
<dbReference type="EC" id="2.1.1.355" evidence="2"/>
<dbReference type="InterPro" id="IPR003888">
    <property type="entry name" value="FYrich_N"/>
</dbReference>
<evidence type="ECO:0000256" key="17">
    <source>
        <dbReference type="ARBA" id="ARBA00071661"/>
    </source>
</evidence>
<gene>
    <name evidence="25" type="ORF">GE061_012509</name>
</gene>
<dbReference type="FunFam" id="2.170.270.10:FF:000004">
    <property type="entry name" value="Histone-lysine N-methyltransferase"/>
    <property type="match status" value="1"/>
</dbReference>
<dbReference type="PROSITE" id="PS51542">
    <property type="entry name" value="FYRN"/>
    <property type="match status" value="1"/>
</dbReference>
<dbReference type="Pfam" id="PF05964">
    <property type="entry name" value="FYRN"/>
    <property type="match status" value="1"/>
</dbReference>
<keyword evidence="13" id="KW-0103">Bromodomain</keyword>
<keyword evidence="6" id="KW-0949">S-adenosyl-L-methionine</keyword>
<evidence type="ECO:0000256" key="2">
    <source>
        <dbReference type="ARBA" id="ARBA00012183"/>
    </source>
</evidence>
<dbReference type="FunFam" id="3.30.40.10:FF:000002">
    <property type="entry name" value="Histone-lysine N-methyltransferase"/>
    <property type="match status" value="1"/>
</dbReference>
<accession>A0A8S9XSH1</accession>
<dbReference type="PROSITE" id="PS51030">
    <property type="entry name" value="NUCLEAR_REC_DBD_2"/>
    <property type="match status" value="1"/>
</dbReference>
<dbReference type="InterPro" id="IPR001628">
    <property type="entry name" value="Znf_hrmn_rcpt"/>
</dbReference>
<dbReference type="GO" id="GO:0043565">
    <property type="term" value="F:sequence-specific DNA binding"/>
    <property type="evidence" value="ECO:0007669"/>
    <property type="project" value="InterPro"/>
</dbReference>
<keyword evidence="8" id="KW-0677">Repeat</keyword>
<dbReference type="Gene3D" id="2.170.270.10">
    <property type="entry name" value="SET domain"/>
    <property type="match status" value="1"/>
</dbReference>
<dbReference type="InterPro" id="IPR019787">
    <property type="entry name" value="Znf_PHD-finger"/>
</dbReference>
<dbReference type="InterPro" id="IPR001214">
    <property type="entry name" value="SET_dom"/>
</dbReference>
<proteinExistence type="predicted"/>
<feature type="compositionally biased region" description="Basic and acidic residues" evidence="19">
    <location>
        <begin position="185"/>
        <end position="206"/>
    </location>
</feature>
<dbReference type="PANTHER" id="PTHR45838:SF4">
    <property type="entry name" value="HISTONE-LYSINE N-METHYLTRANSFERASE TRITHORAX"/>
    <property type="match status" value="1"/>
</dbReference>
<dbReference type="InterPro" id="IPR003889">
    <property type="entry name" value="FYrich_C"/>
</dbReference>
<evidence type="ECO:0000256" key="19">
    <source>
        <dbReference type="SAM" id="MobiDB-lite"/>
    </source>
</evidence>
<evidence type="ECO:0000313" key="26">
    <source>
        <dbReference type="Proteomes" id="UP000466442"/>
    </source>
</evidence>
<evidence type="ECO:0000256" key="4">
    <source>
        <dbReference type="ARBA" id="ARBA00022603"/>
    </source>
</evidence>
<reference evidence="25" key="1">
    <citation type="journal article" date="2021" name="Mol. Ecol. Resour.">
        <title>Apolygus lucorum genome provides insights into omnivorousness and mesophyll feeding.</title>
        <authorList>
            <person name="Liu Y."/>
            <person name="Liu H."/>
            <person name="Wang H."/>
            <person name="Huang T."/>
            <person name="Liu B."/>
            <person name="Yang B."/>
            <person name="Yin L."/>
            <person name="Li B."/>
            <person name="Zhang Y."/>
            <person name="Zhang S."/>
            <person name="Jiang F."/>
            <person name="Zhang X."/>
            <person name="Ren Y."/>
            <person name="Wang B."/>
            <person name="Wang S."/>
            <person name="Lu Y."/>
            <person name="Wu K."/>
            <person name="Fan W."/>
            <person name="Wang G."/>
        </authorList>
    </citation>
    <scope>NUCLEOTIDE SEQUENCE</scope>
    <source>
        <strain evidence="25">12Hb</strain>
    </source>
</reference>
<dbReference type="Gene3D" id="3.30.160.360">
    <property type="match status" value="1"/>
</dbReference>
<dbReference type="PROSITE" id="PS50016">
    <property type="entry name" value="ZF_PHD_2"/>
    <property type="match status" value="1"/>
</dbReference>
<protein>
    <recommendedName>
        <fullName evidence="17">Histone-lysine N-methyltransferase trithorax</fullName>
        <ecNumber evidence="2">2.1.1.355</ecNumber>
    </recommendedName>
</protein>
<dbReference type="PROSITE" id="PS51543">
    <property type="entry name" value="FYRC"/>
    <property type="match status" value="1"/>
</dbReference>
<dbReference type="SMART" id="SM00542">
    <property type="entry name" value="FYRC"/>
    <property type="match status" value="1"/>
</dbReference>
<dbReference type="GO" id="GO:0098687">
    <property type="term" value="C:chromosomal region"/>
    <property type="evidence" value="ECO:0007669"/>
    <property type="project" value="UniProtKB-ARBA"/>
</dbReference>
<dbReference type="OrthoDB" id="308383at2759"/>
<dbReference type="InterPro" id="IPR046341">
    <property type="entry name" value="SET_dom_sf"/>
</dbReference>
<dbReference type="SMART" id="SM00249">
    <property type="entry name" value="PHD"/>
    <property type="match status" value="3"/>
</dbReference>
<feature type="compositionally biased region" description="Polar residues" evidence="19">
    <location>
        <begin position="485"/>
        <end position="496"/>
    </location>
</feature>
<feature type="domain" description="PHD-type" evidence="24">
    <location>
        <begin position="1046"/>
        <end position="1154"/>
    </location>
</feature>
<evidence type="ECO:0000259" key="23">
    <source>
        <dbReference type="PROSITE" id="PS51030"/>
    </source>
</evidence>
<feature type="region of interest" description="Disordered" evidence="19">
    <location>
        <begin position="104"/>
        <end position="227"/>
    </location>
</feature>
<dbReference type="Gene3D" id="3.30.40.10">
    <property type="entry name" value="Zinc/RING finger domain, C3HC4 (zinc finger)"/>
    <property type="match status" value="4"/>
</dbReference>
<dbReference type="InterPro" id="IPR001965">
    <property type="entry name" value="Znf_PHD"/>
</dbReference>
<evidence type="ECO:0000256" key="6">
    <source>
        <dbReference type="ARBA" id="ARBA00022691"/>
    </source>
</evidence>
<dbReference type="Pfam" id="PF00856">
    <property type="entry name" value="SET"/>
    <property type="match status" value="1"/>
</dbReference>
<dbReference type="GO" id="GO:0035097">
    <property type="term" value="C:histone methyltransferase complex"/>
    <property type="evidence" value="ECO:0007669"/>
    <property type="project" value="TreeGrafter"/>
</dbReference>
<feature type="compositionally biased region" description="Basic and acidic residues" evidence="19">
    <location>
        <begin position="387"/>
        <end position="399"/>
    </location>
</feature>
<dbReference type="SUPFAM" id="SSF57903">
    <property type="entry name" value="FYVE/PHD zinc finger"/>
    <property type="match status" value="2"/>
</dbReference>
<feature type="domain" description="PHD-type" evidence="20">
    <location>
        <begin position="582"/>
        <end position="636"/>
    </location>
</feature>
<dbReference type="InterPro" id="IPR001841">
    <property type="entry name" value="Znf_RING"/>
</dbReference>
<dbReference type="PROSITE" id="PS50868">
    <property type="entry name" value="POST_SET"/>
    <property type="match status" value="1"/>
</dbReference>
<dbReference type="SMART" id="SM00317">
    <property type="entry name" value="SET"/>
    <property type="match status" value="1"/>
</dbReference>
<dbReference type="InterPro" id="IPR013083">
    <property type="entry name" value="Znf_RING/FYVE/PHD"/>
</dbReference>
<dbReference type="GO" id="GO:0045893">
    <property type="term" value="P:positive regulation of DNA-templated transcription"/>
    <property type="evidence" value="ECO:0007669"/>
    <property type="project" value="TreeGrafter"/>
</dbReference>
<keyword evidence="3" id="KW-0488">Methylation</keyword>
<keyword evidence="9 18" id="KW-0863">Zinc-finger</keyword>
<dbReference type="EMBL" id="WIXP02000004">
    <property type="protein sequence ID" value="KAF6211992.1"/>
    <property type="molecule type" value="Genomic_DNA"/>
</dbReference>
<keyword evidence="4" id="KW-0489">Methyltransferase</keyword>
<evidence type="ECO:0000256" key="16">
    <source>
        <dbReference type="ARBA" id="ARBA00023242"/>
    </source>
</evidence>
<dbReference type="Pfam" id="PF05965">
    <property type="entry name" value="FYRC"/>
    <property type="match status" value="1"/>
</dbReference>
<evidence type="ECO:0000256" key="1">
    <source>
        <dbReference type="ARBA" id="ARBA00004123"/>
    </source>
</evidence>
<dbReference type="InterPro" id="IPR011011">
    <property type="entry name" value="Znf_FYVE_PHD"/>
</dbReference>
<keyword evidence="12" id="KW-0805">Transcription regulation</keyword>
<dbReference type="InterPro" id="IPR003616">
    <property type="entry name" value="Post-SET_dom"/>
</dbReference>
<evidence type="ECO:0000259" key="20">
    <source>
        <dbReference type="PROSITE" id="PS50016"/>
    </source>
</evidence>
<dbReference type="CDD" id="cd19170">
    <property type="entry name" value="SET_KMT2A_2B"/>
    <property type="match status" value="1"/>
</dbReference>
<dbReference type="GO" id="GO:0008270">
    <property type="term" value="F:zinc ion binding"/>
    <property type="evidence" value="ECO:0007669"/>
    <property type="project" value="UniProtKB-KW"/>
</dbReference>
<evidence type="ECO:0000256" key="7">
    <source>
        <dbReference type="ARBA" id="ARBA00022723"/>
    </source>
</evidence>
<feature type="region of interest" description="Disordered" evidence="19">
    <location>
        <begin position="474"/>
        <end position="515"/>
    </location>
</feature>
<dbReference type="SMART" id="SM00541">
    <property type="entry name" value="FYRN"/>
    <property type="match status" value="1"/>
</dbReference>
<keyword evidence="15" id="KW-0804">Transcription</keyword>
<dbReference type="GO" id="GO:0032259">
    <property type="term" value="P:methylation"/>
    <property type="evidence" value="ECO:0007669"/>
    <property type="project" value="UniProtKB-KW"/>
</dbReference>
<evidence type="ECO:0000256" key="3">
    <source>
        <dbReference type="ARBA" id="ARBA00022481"/>
    </source>
</evidence>
<dbReference type="SMART" id="SM00184">
    <property type="entry name" value="RING"/>
    <property type="match status" value="4"/>
</dbReference>
<dbReference type="InterPro" id="IPR047219">
    <property type="entry name" value="KMT2A_2B_SET"/>
</dbReference>
<feature type="compositionally biased region" description="Basic and acidic residues" evidence="19">
    <location>
        <begin position="414"/>
        <end position="425"/>
    </location>
</feature>
<evidence type="ECO:0000256" key="14">
    <source>
        <dbReference type="ARBA" id="ARBA00023125"/>
    </source>
</evidence>
<keyword evidence="5" id="KW-0808">Transferase</keyword>
<dbReference type="Pfam" id="PF13771">
    <property type="entry name" value="zf-HC5HC2H"/>
    <property type="match status" value="1"/>
</dbReference>
<dbReference type="GO" id="GO:0140949">
    <property type="term" value="F:histone H3K9 trimethyltransferase activity"/>
    <property type="evidence" value="ECO:0007669"/>
    <property type="project" value="UniProtKB-EC"/>
</dbReference>
<evidence type="ECO:0000256" key="10">
    <source>
        <dbReference type="ARBA" id="ARBA00022833"/>
    </source>
</evidence>
<evidence type="ECO:0000256" key="12">
    <source>
        <dbReference type="ARBA" id="ARBA00023015"/>
    </source>
</evidence>
<evidence type="ECO:0000259" key="24">
    <source>
        <dbReference type="PROSITE" id="PS51805"/>
    </source>
</evidence>
<evidence type="ECO:0000256" key="8">
    <source>
        <dbReference type="ARBA" id="ARBA00022737"/>
    </source>
</evidence>
<name>A0A8S9XSH1_APOLU</name>
<evidence type="ECO:0000259" key="22">
    <source>
        <dbReference type="PROSITE" id="PS50868"/>
    </source>
</evidence>
<dbReference type="PROSITE" id="PS50280">
    <property type="entry name" value="SET"/>
    <property type="match status" value="1"/>
</dbReference>
<evidence type="ECO:0000313" key="25">
    <source>
        <dbReference type="EMBL" id="KAF6211992.1"/>
    </source>
</evidence>
<evidence type="ECO:0000256" key="15">
    <source>
        <dbReference type="ARBA" id="ARBA00023163"/>
    </source>
</evidence>
<organism evidence="25 26">
    <name type="scientific">Apolygus lucorum</name>
    <name type="common">Small green plant bug</name>
    <name type="synonym">Lygocoris lucorum</name>
    <dbReference type="NCBI Taxonomy" id="248454"/>
    <lineage>
        <taxon>Eukaryota</taxon>
        <taxon>Metazoa</taxon>
        <taxon>Ecdysozoa</taxon>
        <taxon>Arthropoda</taxon>
        <taxon>Hexapoda</taxon>
        <taxon>Insecta</taxon>
        <taxon>Pterygota</taxon>
        <taxon>Neoptera</taxon>
        <taxon>Paraneoptera</taxon>
        <taxon>Hemiptera</taxon>
        <taxon>Heteroptera</taxon>
        <taxon>Panheteroptera</taxon>
        <taxon>Cimicomorpha</taxon>
        <taxon>Miridae</taxon>
        <taxon>Mirini</taxon>
        <taxon>Apolygus</taxon>
    </lineage>
</organism>
<dbReference type="SUPFAM" id="SSF82199">
    <property type="entry name" value="SET domain"/>
    <property type="match status" value="1"/>
</dbReference>
<dbReference type="GO" id="GO:0005700">
    <property type="term" value="C:polytene chromosome"/>
    <property type="evidence" value="ECO:0007669"/>
    <property type="project" value="UniProtKB-ARBA"/>
</dbReference>
<feature type="region of interest" description="Disordered" evidence="19">
    <location>
        <begin position="387"/>
        <end position="439"/>
    </location>
</feature>
<comment type="subcellular location">
    <subcellularLocation>
        <location evidence="1">Nucleus</location>
    </subcellularLocation>
</comment>
<dbReference type="PROSITE" id="PS51805">
    <property type="entry name" value="EPHD"/>
    <property type="match status" value="1"/>
</dbReference>
<sequence>MAKAKFPGRSVKTFNRKRIFSSALINYNDFDGFRAAEDAYCRLSVFDYLFPEENEASQFHGFSPHDVQSSKAKIAGYMKERNPELGSSSKVDAVKCHPPAAETFRAPCAPRKSQNRINRNSLSSGKDVQKRPQASQAQTIPENKKSGAAPNSAVSGKFVLPSRSAHSSRVIKPNKRFLENQSPDRTCKRARVDGDGKESDENKEDVPGALGTSVSPGGSPSKEKTHSPVKFVLQKPKLKIKSESFSLVEGPFSSQVSSPQLERLKGDKKPPTKVICGVCGSKWHYKHAKQARKYGILSCNPCRRFFMKVLKGHESKSMTVLQCSSNTGNCVIRQSTLGSCIPFSTESTDTCDSSSRCQGCWLNLCLHSYHLPSEVLKRLSNYLPPEIQDKPRVETDSKKPGLRSGDNHLAGQKTSKEREEVKEVPVDNSHAKTGKGKIKLPLAGPRIKHVCRSASLALRQPVVATFDDKVSVGDVSEVPEDDKNASNNQNADSPSNNDDEGNIPSDSTTAANQKIEPLYERPIARTLQDLGRDNCDLLDGMEKHEFQKKFAKVAIDFWESYDPEEVTLSGFPLIGYNNMNLRALCFLCGSAGFEKLVHCSNCCEAYHTFCVSTLKNDTNKNEWWRLDWFCPKCTECQSCFKPGGTQLLCASCQASYHSSCVTSGRANVIDGTWMCPCCLFCKSCNDPSVHVFVGNVPLCKQCFKLRKKGNFCPLCNVCYDENDYDTKMMECAGHCCKQPPPLWMEAVNAQLKVGLLNVIKALSKNKGVCNLLKASPMKKTCSCRNYFQKQILLKNLNGPSDTPGKTESEPMVDDKCSDLGLLTPKLTKDDEECLESAKTSLINLVNNKVPREETKTYPTVYDFREDADDLPITRFEQTHSLNLLSIVGWPNDRIRSIKASKSPVNIEADMSEKKCTCDDGNSMPSPPSIMEIKKKVQSNHYVSLKDFNRDMTSALEDISHDSIAVYQSSVKQIFPWFDSNNEGDISITEDSTVSNLNDSLTNTKIASSKKSEGSQTPKQKKPECHWKDLLIHDPDYYYINFKFPDLRTCMFCKALGEGYPTKEGRLLYCGHNEWVHLNCALWSSEVFEEIDGSLQNVHSAISRSRMIRCFICGKKGASVGCCARSCPSAYHLPCALDSECIFLANKEVYCKNHSHMRGNRDLHNPDDFIVSRAIHVELDPKKKKEVLYSDVRLAIGSFLIHLVGEIIPEFSDSNEVIIPCNYRCSRWFWSTEEPWKLVRYFIETRVVSPSSDYLMENDINYTIDHSFEITPPPSPIDHSISSNCRTLADEKEIKNLLSQLVEIVCTREEDSNLVDQQATDLLPPDIEEAIFEDLPHDILDGISMHDIFPKMNFDDFSECKIDKLDMDVVEVSPSYPRKVSREEKFDSKRVKPSIQKSVNTRRYGMDTDYSKDLDACKWKSANILQLDGAADDSSESMDSTDVPAFNGRLQNGHGSNRDDEPVKCDRCHRTYRSSIGYERHLPSCDSDFSSESESSEEDEVYDAMKLGIASGDILSQEYSTSTTVQIISNQSVEVIESLPEEPMEQMIHLDERDCTDSSSDVTSCESQTHGVDMVVDIYEDCVSDNASDGCVAIEEVQAIQSVPTAPTILVQQIPQETLIPQYVSTYPQQPSIQPTPELQYFNSGNPGNFHYHSTPLAPAVLPSVQPTVVGTLVQSGVDQIVLNTPNHSLDVYQPPTNNIYIANAPMLMGMETVVSNTVMSSSQFIPGVSGMLASSYSATTTQVFHAAKPQIDIPQNYVVVNTQPVPPVVNHGPSAISGILQDNVQPNSPWNNYQMNIQESYKVENVSSSYQTVTRKIIHERKDVDGIKTINSTQETIVIEPMNHNNCVQQQYSCVGPITDNVLDIREPLFDKPILPVVKPTQPKVVELPRMPVMKKEKPQQAVAPVVIKKVNSPVPVPVKDSPPRIVVEKKEVVKKQNAKVVDPPPKLDVPIKECNDLPHNEPCNDLSSISSMKNLPEPCIENGVSEPVNGEVKEQKEDIPETQARNVTNGDSQELKFKMKTSQPKGLDDQPKITYEITSEDGFTFSTSDLQSAWEKVFLKVQNARKVKGLPLLSKNPFTDPDSVLKKALGLGNNSVKYILEQLPGASSCSKYKPVYHKKKLSALEQELSRKPKENYSGCARTEGLQHTKHTYDMFSWLASRHRRPPKLTNCDNDILSGNGRRATSMSLPMAMRFRHLRETAKMTVGVFRSDIHGRGLFCLRDIDSGEMVIEYAGEVIRSSLTDKREKYYTAKGIGCYMFRIDDRAVIDATMKGNAARFINHSCEPNCYSKVVDILGKKHILIFALRKIIQGEELTYDYKFPLEEDKINCHCLSRKCRKYLN</sequence>
<evidence type="ECO:0000259" key="21">
    <source>
        <dbReference type="PROSITE" id="PS50280"/>
    </source>
</evidence>
<dbReference type="GO" id="GO:0003700">
    <property type="term" value="F:DNA-binding transcription factor activity"/>
    <property type="evidence" value="ECO:0007669"/>
    <property type="project" value="InterPro"/>
</dbReference>
<evidence type="ECO:0000256" key="13">
    <source>
        <dbReference type="ARBA" id="ARBA00023117"/>
    </source>
</evidence>
<evidence type="ECO:0000256" key="18">
    <source>
        <dbReference type="PROSITE-ProRule" id="PRU00146"/>
    </source>
</evidence>
<keyword evidence="16" id="KW-0539">Nucleus</keyword>
<evidence type="ECO:0000256" key="9">
    <source>
        <dbReference type="ARBA" id="ARBA00022771"/>
    </source>
</evidence>
<dbReference type="InterPro" id="IPR034732">
    <property type="entry name" value="EPHD"/>
</dbReference>
<keyword evidence="7" id="KW-0479">Metal-binding</keyword>
<dbReference type="PANTHER" id="PTHR45838">
    <property type="entry name" value="HISTONE-LYSINE-N-METHYLTRANSFERASE 2 KMT2 FAMILY MEMBER"/>
    <property type="match status" value="1"/>
</dbReference>
<evidence type="ECO:0000256" key="5">
    <source>
        <dbReference type="ARBA" id="ARBA00022679"/>
    </source>
</evidence>
<feature type="domain" description="Post-SET" evidence="22">
    <location>
        <begin position="2326"/>
        <end position="2342"/>
    </location>
</feature>
<keyword evidence="10" id="KW-0862">Zinc</keyword>
<dbReference type="GO" id="GO:0042800">
    <property type="term" value="F:histone H3K4 methyltransferase activity"/>
    <property type="evidence" value="ECO:0007669"/>
    <property type="project" value="TreeGrafter"/>
</dbReference>
<comment type="caution">
    <text evidence="25">The sequence shown here is derived from an EMBL/GenBank/DDBJ whole genome shotgun (WGS) entry which is preliminary data.</text>
</comment>
<evidence type="ECO:0000256" key="11">
    <source>
        <dbReference type="ARBA" id="ARBA00022853"/>
    </source>
</evidence>
<feature type="compositionally biased region" description="Polar residues" evidence="19">
    <location>
        <begin position="115"/>
        <end position="141"/>
    </location>
</feature>
<feature type="domain" description="Nuclear receptor" evidence="23">
    <location>
        <begin position="273"/>
        <end position="378"/>
    </location>
</feature>
<feature type="domain" description="SET" evidence="21">
    <location>
        <begin position="2204"/>
        <end position="2320"/>
    </location>
</feature>
<dbReference type="CDD" id="cd15506">
    <property type="entry name" value="PHD1_KMT2A_like"/>
    <property type="match status" value="1"/>
</dbReference>
<keyword evidence="11" id="KW-0156">Chromatin regulator</keyword>